<evidence type="ECO:0000313" key="7">
    <source>
        <dbReference type="Proteomes" id="UP000230750"/>
    </source>
</evidence>
<keyword evidence="2" id="KW-0325">Glycoprotein</keyword>
<feature type="domain" description="EGF-like" evidence="4">
    <location>
        <begin position="566"/>
        <end position="604"/>
    </location>
</feature>
<dbReference type="OrthoDB" id="160294at2759"/>
<keyword evidence="1" id="KW-1015">Disulfide bond</keyword>
<dbReference type="InterPro" id="IPR025615">
    <property type="entry name" value="TILa_dom"/>
</dbReference>
<sequence>MFSAIILGNSSCRYLIGQEAVVCGRRWKASDSCEAARPFDGCLENEENNEEAARLCSIITDASGPFGDCAGRVDLESIERSCQYDLCSNLPDASLLCDHLEHLTSVCGKKEPFAKSTNWRDYVPTCGYGCPSNTVYKSCGDALQETCASTFLQGYGAVLPCVETCECGSGEVLANGDCIPQNECGCITGDGGYIENGESYQSSDCALRCLCNSGQLECATISCDVNAVCISKNGVNQCYCADGYEGNGITCETEAFCSCSIWGGLHLLSFDGLKFDHYGECEYTLVSPHSIGISGYPNFELKGKIAKNSPLEAVSFMREIFNTNFGLRVIWDNSQSVDVKLNRTIYFNNTKGLCGTCNDNPFDDFEMKDGVLTNDDLEFGASWKTGLDICFDATEEFFCPYGDAASTLARNLCNAIVDPMGLFQVCHDYVDPAIYYETCIYDVCSQESPAFLCSNMERYAQSCILAGVDISHWWIDRPECEPECDGGAIYEIQSEGCQETCAFPEGDPNCEIGTMASCTCPEGQYLEGESCVNECTGCFLEDGQYIMSGDQAVNADCTEVCSCQDQLLECLPMSCSEFASCTLRSGMRDCFCDTGYEGNGQDCEIGGCSCSVWGGSHVNTFDGAVLSMSGECDYLLVTGKDTDAMYDYNIIVTNVKDFPSSNVSFARAVRLEVNGTRYEVLSGGILFVNGVQKTVPFQSGFATIYAIFPNRVVMDTIFGVSVMLQTPFTVEVKVSGDHFDKTEGLCGTCNGDVTDDFYTKTGVVGHFLTAMNTWIHHHTLQAALLTSARLGIKQIYYVTTCRRMHKFADKLVVHSQEIGEVKPIIAVGFSIKNIVV</sequence>
<evidence type="ECO:0000256" key="1">
    <source>
        <dbReference type="ARBA" id="ARBA00023157"/>
    </source>
</evidence>
<evidence type="ECO:0000256" key="2">
    <source>
        <dbReference type="ARBA" id="ARBA00023180"/>
    </source>
</evidence>
<comment type="caution">
    <text evidence="6">The sequence shown here is derived from an EMBL/GenBank/DDBJ whole genome shotgun (WGS) entry which is preliminary data.</text>
</comment>
<dbReference type="GO" id="GO:0005615">
    <property type="term" value="C:extracellular space"/>
    <property type="evidence" value="ECO:0007669"/>
    <property type="project" value="TreeGrafter"/>
</dbReference>
<dbReference type="STRING" id="307972.A0A2G8KV52"/>
<keyword evidence="3" id="KW-0245">EGF-like domain</keyword>
<dbReference type="SMART" id="SM00832">
    <property type="entry name" value="C8"/>
    <property type="match status" value="2"/>
</dbReference>
<dbReference type="AlphaFoldDB" id="A0A2G8KV52"/>
<reference evidence="6 7" key="1">
    <citation type="journal article" date="2017" name="PLoS Biol.">
        <title>The sea cucumber genome provides insights into morphological evolution and visceral regeneration.</title>
        <authorList>
            <person name="Zhang X."/>
            <person name="Sun L."/>
            <person name="Yuan J."/>
            <person name="Sun Y."/>
            <person name="Gao Y."/>
            <person name="Zhang L."/>
            <person name="Li S."/>
            <person name="Dai H."/>
            <person name="Hamel J.F."/>
            <person name="Liu C."/>
            <person name="Yu Y."/>
            <person name="Liu S."/>
            <person name="Lin W."/>
            <person name="Guo K."/>
            <person name="Jin S."/>
            <person name="Xu P."/>
            <person name="Storey K.B."/>
            <person name="Huan P."/>
            <person name="Zhang T."/>
            <person name="Zhou Y."/>
            <person name="Zhang J."/>
            <person name="Lin C."/>
            <person name="Li X."/>
            <person name="Xing L."/>
            <person name="Huo D."/>
            <person name="Sun M."/>
            <person name="Wang L."/>
            <person name="Mercier A."/>
            <person name="Li F."/>
            <person name="Yang H."/>
            <person name="Xiang J."/>
        </authorList>
    </citation>
    <scope>NUCLEOTIDE SEQUENCE [LARGE SCALE GENOMIC DNA]</scope>
    <source>
        <strain evidence="6">Shaxun</strain>
        <tissue evidence="6">Muscle</tissue>
    </source>
</reference>
<dbReference type="Pfam" id="PF08742">
    <property type="entry name" value="C8"/>
    <property type="match status" value="2"/>
</dbReference>
<dbReference type="PROSITE" id="PS51233">
    <property type="entry name" value="VWFD"/>
    <property type="match status" value="2"/>
</dbReference>
<keyword evidence="7" id="KW-1185">Reference proteome</keyword>
<name>A0A2G8KV52_STIJA</name>
<dbReference type="PROSITE" id="PS50026">
    <property type="entry name" value="EGF_3"/>
    <property type="match status" value="2"/>
</dbReference>
<dbReference type="Gene3D" id="2.10.25.10">
    <property type="entry name" value="Laminin"/>
    <property type="match status" value="3"/>
</dbReference>
<dbReference type="InterPro" id="IPR000742">
    <property type="entry name" value="EGF"/>
</dbReference>
<proteinExistence type="predicted"/>
<dbReference type="SUPFAM" id="SSF57567">
    <property type="entry name" value="Serine protease inhibitors"/>
    <property type="match status" value="1"/>
</dbReference>
<dbReference type="EMBL" id="MRZV01000351">
    <property type="protein sequence ID" value="PIK51896.1"/>
    <property type="molecule type" value="Genomic_DNA"/>
</dbReference>
<dbReference type="Proteomes" id="UP000230750">
    <property type="component" value="Unassembled WGS sequence"/>
</dbReference>
<dbReference type="PANTHER" id="PTHR11339">
    <property type="entry name" value="EXTRACELLULAR MATRIX GLYCOPROTEIN RELATED"/>
    <property type="match status" value="1"/>
</dbReference>
<comment type="caution">
    <text evidence="3">Lacks conserved residue(s) required for the propagation of feature annotation.</text>
</comment>
<dbReference type="InterPro" id="IPR014853">
    <property type="entry name" value="VWF/SSPO/ZAN-like_Cys-rich_dom"/>
</dbReference>
<dbReference type="SMART" id="SM00216">
    <property type="entry name" value="VWD"/>
    <property type="match status" value="2"/>
</dbReference>
<dbReference type="Pfam" id="PF12714">
    <property type="entry name" value="TILa"/>
    <property type="match status" value="2"/>
</dbReference>
<dbReference type="InterPro" id="IPR050780">
    <property type="entry name" value="Mucin_vWF_Thrombospondin_sf"/>
</dbReference>
<feature type="domain" description="EGF-like" evidence="4">
    <location>
        <begin position="214"/>
        <end position="252"/>
    </location>
</feature>
<dbReference type="Pfam" id="PF01826">
    <property type="entry name" value="TIL"/>
    <property type="match status" value="1"/>
</dbReference>
<protein>
    <submittedName>
        <fullName evidence="6">Putative IgGFc-binding protein</fullName>
    </submittedName>
</protein>
<accession>A0A2G8KV52</accession>
<evidence type="ECO:0000259" key="5">
    <source>
        <dbReference type="PROSITE" id="PS51233"/>
    </source>
</evidence>
<evidence type="ECO:0000259" key="4">
    <source>
        <dbReference type="PROSITE" id="PS50026"/>
    </source>
</evidence>
<gene>
    <name evidence="6" type="ORF">BSL78_11195</name>
</gene>
<feature type="domain" description="VWFD" evidence="5">
    <location>
        <begin position="219"/>
        <end position="391"/>
    </location>
</feature>
<dbReference type="InterPro" id="IPR002919">
    <property type="entry name" value="TIL_dom"/>
</dbReference>
<dbReference type="GO" id="GO:0031012">
    <property type="term" value="C:extracellular matrix"/>
    <property type="evidence" value="ECO:0007669"/>
    <property type="project" value="TreeGrafter"/>
</dbReference>
<dbReference type="InterPro" id="IPR036084">
    <property type="entry name" value="Ser_inhib-like_sf"/>
</dbReference>
<feature type="domain" description="VWFD" evidence="5">
    <location>
        <begin position="608"/>
        <end position="782"/>
    </location>
</feature>
<dbReference type="SMART" id="SM00181">
    <property type="entry name" value="EGF"/>
    <property type="match status" value="3"/>
</dbReference>
<evidence type="ECO:0000313" key="6">
    <source>
        <dbReference type="EMBL" id="PIK51896.1"/>
    </source>
</evidence>
<evidence type="ECO:0000256" key="3">
    <source>
        <dbReference type="PROSITE-ProRule" id="PRU00076"/>
    </source>
</evidence>
<dbReference type="CDD" id="cd19941">
    <property type="entry name" value="TIL"/>
    <property type="match status" value="2"/>
</dbReference>
<dbReference type="PANTHER" id="PTHR11339:SF373">
    <property type="entry name" value="VWFD DOMAIN-CONTAINING PROTEIN"/>
    <property type="match status" value="1"/>
</dbReference>
<dbReference type="Pfam" id="PF00094">
    <property type="entry name" value="VWD"/>
    <property type="match status" value="3"/>
</dbReference>
<dbReference type="InterPro" id="IPR001846">
    <property type="entry name" value="VWF_type-D"/>
</dbReference>
<organism evidence="6 7">
    <name type="scientific">Stichopus japonicus</name>
    <name type="common">Sea cucumber</name>
    <dbReference type="NCBI Taxonomy" id="307972"/>
    <lineage>
        <taxon>Eukaryota</taxon>
        <taxon>Metazoa</taxon>
        <taxon>Echinodermata</taxon>
        <taxon>Eleutherozoa</taxon>
        <taxon>Echinozoa</taxon>
        <taxon>Holothuroidea</taxon>
        <taxon>Aspidochirotacea</taxon>
        <taxon>Aspidochirotida</taxon>
        <taxon>Stichopodidae</taxon>
        <taxon>Apostichopus</taxon>
    </lineage>
</organism>
<dbReference type="PROSITE" id="PS01186">
    <property type="entry name" value="EGF_2"/>
    <property type="match status" value="2"/>
</dbReference>